<dbReference type="GO" id="GO:0016740">
    <property type="term" value="F:transferase activity"/>
    <property type="evidence" value="ECO:0007669"/>
    <property type="project" value="UniProtKB-KW"/>
</dbReference>
<keyword evidence="1" id="KW-0808">Transferase</keyword>
<dbReference type="Pfam" id="PF14305">
    <property type="entry name" value="ATPgrasp_TupA"/>
    <property type="match status" value="1"/>
</dbReference>
<proteinExistence type="predicted"/>
<gene>
    <name evidence="1" type="ORF">D3H55_06245</name>
</gene>
<dbReference type="RefSeq" id="WP_119546061.1">
    <property type="nucleotide sequence ID" value="NZ_QXIR01000006.1"/>
</dbReference>
<organism evidence="1 2">
    <name type="scientific">Bacillus salacetis</name>
    <dbReference type="NCBI Taxonomy" id="2315464"/>
    <lineage>
        <taxon>Bacteria</taxon>
        <taxon>Bacillati</taxon>
        <taxon>Bacillota</taxon>
        <taxon>Bacilli</taxon>
        <taxon>Bacillales</taxon>
        <taxon>Bacillaceae</taxon>
        <taxon>Bacillus</taxon>
    </lineage>
</organism>
<dbReference type="AlphaFoldDB" id="A0A3A1R1W8"/>
<comment type="caution">
    <text evidence="1">The sequence shown here is derived from an EMBL/GenBank/DDBJ whole genome shotgun (WGS) entry which is preliminary data.</text>
</comment>
<dbReference type="OrthoDB" id="9791827at2"/>
<reference evidence="1 2" key="1">
    <citation type="submission" date="2018-09" db="EMBL/GenBank/DDBJ databases">
        <title>Bacillus saliacetes sp. nov., isolated from Thai shrimp paste (Ka-pi).</title>
        <authorList>
            <person name="Daroonpunt R."/>
            <person name="Tanasupawat S."/>
            <person name="Yiamsombut S."/>
        </authorList>
    </citation>
    <scope>NUCLEOTIDE SEQUENCE [LARGE SCALE GENOMIC DNA]</scope>
    <source>
        <strain evidence="1 2">SKP7-4</strain>
    </source>
</reference>
<keyword evidence="2" id="KW-1185">Reference proteome</keyword>
<evidence type="ECO:0000313" key="1">
    <source>
        <dbReference type="EMBL" id="RIW36057.1"/>
    </source>
</evidence>
<dbReference type="Proteomes" id="UP000265801">
    <property type="component" value="Unassembled WGS sequence"/>
</dbReference>
<name>A0A3A1R1W8_9BACI</name>
<accession>A0A3A1R1W8</accession>
<protein>
    <submittedName>
        <fullName evidence="1">Glycosyl transferase</fullName>
    </submittedName>
</protein>
<dbReference type="EMBL" id="QXIR01000006">
    <property type="protein sequence ID" value="RIW36057.1"/>
    <property type="molecule type" value="Genomic_DNA"/>
</dbReference>
<evidence type="ECO:0000313" key="2">
    <source>
        <dbReference type="Proteomes" id="UP000265801"/>
    </source>
</evidence>
<sequence length="295" mass="34729">MAKDNVIYNTRRYLQKIALKVTSNEFMSKLYFWIILKEKLDFKNPTSFNEKIQWLKLYDYPNNPLVIQCADKYAVREYIKEKGCSTYLNGLIGVWDKVDDINWNELPEKFVMKCNHGCGYNIICDNKSELDIEEAKTKLTKWMKEDFGLFNAEPHYSKIPRKIICEEHLGDDIVDYKFFSFNGEPKFMYIAKGFGKGHNERITFLDMDGNRAPFKRTDYDEIEGDFDAPQTFSTMVELSRKLSENFTFVRVDFFEIGGKIYFSELTFTPNGGLMPFSPKNYDDYWGNMIDLKGLR</sequence>
<dbReference type="InterPro" id="IPR029465">
    <property type="entry name" value="ATPgrasp_TupA"/>
</dbReference>